<comment type="similarity">
    <text evidence="1 7 8">Belongs to the bacterial ribosomal protein bL20 family.</text>
</comment>
<evidence type="ECO:0000313" key="9">
    <source>
        <dbReference type="EMBL" id="SDC33799.1"/>
    </source>
</evidence>
<keyword evidence="4 7" id="KW-0689">Ribosomal protein</keyword>
<evidence type="ECO:0000256" key="7">
    <source>
        <dbReference type="HAMAP-Rule" id="MF_00382"/>
    </source>
</evidence>
<evidence type="ECO:0000256" key="6">
    <source>
        <dbReference type="ARBA" id="ARBA00035172"/>
    </source>
</evidence>
<evidence type="ECO:0000256" key="1">
    <source>
        <dbReference type="ARBA" id="ARBA00007698"/>
    </source>
</evidence>
<evidence type="ECO:0000313" key="10">
    <source>
        <dbReference type="Proteomes" id="UP000199411"/>
    </source>
</evidence>
<dbReference type="SUPFAM" id="SSF74731">
    <property type="entry name" value="Ribosomal protein L20"/>
    <property type="match status" value="1"/>
</dbReference>
<dbReference type="Pfam" id="PF00453">
    <property type="entry name" value="Ribosomal_L20"/>
    <property type="match status" value="1"/>
</dbReference>
<dbReference type="GO" id="GO:0006412">
    <property type="term" value="P:translation"/>
    <property type="evidence" value="ECO:0007669"/>
    <property type="project" value="InterPro"/>
</dbReference>
<keyword evidence="2 7" id="KW-0699">rRNA-binding</keyword>
<sequence length="114" mass="13634">MRVKTGIVRRRRHKKILKLAKGFYQRRHSTFKNAEESVRRALANAYVGRKERKRQFRRLWIARINAAVRENGLTYSQFINLLKQKNILLNRKMLSELAINNPENFKALLDKVRT</sequence>
<dbReference type="GO" id="GO:0000027">
    <property type="term" value="P:ribosomal large subunit assembly"/>
    <property type="evidence" value="ECO:0007669"/>
    <property type="project" value="UniProtKB-UniRule"/>
</dbReference>
<dbReference type="HAMAP" id="MF_00382">
    <property type="entry name" value="Ribosomal_bL20"/>
    <property type="match status" value="1"/>
</dbReference>
<dbReference type="Gene3D" id="1.10.1900.20">
    <property type="entry name" value="Ribosomal protein L20"/>
    <property type="match status" value="1"/>
</dbReference>
<dbReference type="RefSeq" id="WP_025391545.1">
    <property type="nucleotide sequence ID" value="NZ_FMYU01000004.1"/>
</dbReference>
<comment type="function">
    <text evidence="7 8">Binds directly to 23S ribosomal RNA and is necessary for the in vitro assembly process of the 50S ribosomal subunit. It is not involved in the protein synthesizing functions of that subunit.</text>
</comment>
<dbReference type="PRINTS" id="PR00062">
    <property type="entry name" value="RIBOSOMALL20"/>
</dbReference>
<dbReference type="OrthoDB" id="9808966at2"/>
<keyword evidence="5 7" id="KW-0687">Ribonucleoprotein</keyword>
<dbReference type="CDD" id="cd07026">
    <property type="entry name" value="Ribosomal_L20"/>
    <property type="match status" value="1"/>
</dbReference>
<evidence type="ECO:0000256" key="8">
    <source>
        <dbReference type="RuleBase" id="RU000560"/>
    </source>
</evidence>
<dbReference type="PROSITE" id="PS00937">
    <property type="entry name" value="RIBOSOMAL_L20"/>
    <property type="match status" value="1"/>
</dbReference>
<dbReference type="PANTHER" id="PTHR10986">
    <property type="entry name" value="39S RIBOSOMAL PROTEIN L20"/>
    <property type="match status" value="1"/>
</dbReference>
<dbReference type="InterPro" id="IPR049946">
    <property type="entry name" value="RIBOSOMAL_L20_CS"/>
</dbReference>
<dbReference type="AlphaFoldDB" id="A0A1G6KRU7"/>
<dbReference type="InterPro" id="IPR005813">
    <property type="entry name" value="Ribosomal_bL20"/>
</dbReference>
<dbReference type="GO" id="GO:1990904">
    <property type="term" value="C:ribonucleoprotein complex"/>
    <property type="evidence" value="ECO:0007669"/>
    <property type="project" value="UniProtKB-KW"/>
</dbReference>
<dbReference type="FunFam" id="1.10.1900.20:FF:000001">
    <property type="entry name" value="50S ribosomal protein L20"/>
    <property type="match status" value="1"/>
</dbReference>
<dbReference type="GO" id="GO:0019843">
    <property type="term" value="F:rRNA binding"/>
    <property type="evidence" value="ECO:0007669"/>
    <property type="project" value="UniProtKB-UniRule"/>
</dbReference>
<dbReference type="GO" id="GO:0003735">
    <property type="term" value="F:structural constituent of ribosome"/>
    <property type="evidence" value="ECO:0007669"/>
    <property type="project" value="InterPro"/>
</dbReference>
<evidence type="ECO:0000256" key="5">
    <source>
        <dbReference type="ARBA" id="ARBA00023274"/>
    </source>
</evidence>
<keyword evidence="10" id="KW-1185">Reference proteome</keyword>
<proteinExistence type="inferred from homology"/>
<evidence type="ECO:0000256" key="2">
    <source>
        <dbReference type="ARBA" id="ARBA00022730"/>
    </source>
</evidence>
<dbReference type="Gene3D" id="6.10.160.10">
    <property type="match status" value="1"/>
</dbReference>
<dbReference type="InterPro" id="IPR035566">
    <property type="entry name" value="Ribosomal_protein_bL20_C"/>
</dbReference>
<dbReference type="GO" id="GO:0005840">
    <property type="term" value="C:ribosome"/>
    <property type="evidence" value="ECO:0007669"/>
    <property type="project" value="UniProtKB-KW"/>
</dbReference>
<dbReference type="NCBIfam" id="TIGR01032">
    <property type="entry name" value="rplT_bact"/>
    <property type="match status" value="1"/>
</dbReference>
<evidence type="ECO:0000256" key="4">
    <source>
        <dbReference type="ARBA" id="ARBA00022980"/>
    </source>
</evidence>
<name>A0A1G6KRU7_9BACT</name>
<organism evidence="9 10">
    <name type="scientific">Desulfurella multipotens</name>
    <dbReference type="NCBI Taxonomy" id="79269"/>
    <lineage>
        <taxon>Bacteria</taxon>
        <taxon>Pseudomonadati</taxon>
        <taxon>Campylobacterota</taxon>
        <taxon>Desulfurellia</taxon>
        <taxon>Desulfurellales</taxon>
        <taxon>Desulfurellaceae</taxon>
        <taxon>Desulfurella</taxon>
    </lineage>
</organism>
<keyword evidence="3 7" id="KW-0694">RNA-binding</keyword>
<dbReference type="Proteomes" id="UP000199411">
    <property type="component" value="Unassembled WGS sequence"/>
</dbReference>
<evidence type="ECO:0000256" key="3">
    <source>
        <dbReference type="ARBA" id="ARBA00022884"/>
    </source>
</evidence>
<dbReference type="EMBL" id="FMYU01000004">
    <property type="protein sequence ID" value="SDC33799.1"/>
    <property type="molecule type" value="Genomic_DNA"/>
</dbReference>
<accession>A0A1G6KRU7</accession>
<gene>
    <name evidence="7" type="primary">rplT</name>
    <name evidence="9" type="ORF">SAMN05660835_00675</name>
</gene>
<protein>
    <recommendedName>
        <fullName evidence="6 7">Large ribosomal subunit protein bL20</fullName>
    </recommendedName>
</protein>
<reference evidence="10" key="1">
    <citation type="submission" date="2016-10" db="EMBL/GenBank/DDBJ databases">
        <authorList>
            <person name="Varghese N."/>
            <person name="Submissions S."/>
        </authorList>
    </citation>
    <scope>NUCLEOTIDE SEQUENCE [LARGE SCALE GENOMIC DNA]</scope>
    <source>
        <strain evidence="10">DSM 8415</strain>
    </source>
</reference>